<gene>
    <name evidence="1" type="ORF">C5167_005029</name>
</gene>
<dbReference type="AlphaFoldDB" id="A0A4Y7JB43"/>
<name>A0A4Y7JB43_PAPSO</name>
<evidence type="ECO:0000313" key="1">
    <source>
        <dbReference type="EMBL" id="RZC57726.1"/>
    </source>
</evidence>
<proteinExistence type="predicted"/>
<organism evidence="1 2">
    <name type="scientific">Papaver somniferum</name>
    <name type="common">Opium poppy</name>
    <dbReference type="NCBI Taxonomy" id="3469"/>
    <lineage>
        <taxon>Eukaryota</taxon>
        <taxon>Viridiplantae</taxon>
        <taxon>Streptophyta</taxon>
        <taxon>Embryophyta</taxon>
        <taxon>Tracheophyta</taxon>
        <taxon>Spermatophyta</taxon>
        <taxon>Magnoliopsida</taxon>
        <taxon>Ranunculales</taxon>
        <taxon>Papaveraceae</taxon>
        <taxon>Papaveroideae</taxon>
        <taxon>Papaver</taxon>
    </lineage>
</organism>
<protein>
    <recommendedName>
        <fullName evidence="3">Pentatricopeptide repeat-containing protein</fullName>
    </recommendedName>
</protein>
<dbReference type="EMBL" id="CM010718">
    <property type="protein sequence ID" value="RZC57726.1"/>
    <property type="molecule type" value="Genomic_DNA"/>
</dbReference>
<accession>A0A4Y7JB43</accession>
<reference evidence="1 2" key="1">
    <citation type="journal article" date="2018" name="Science">
        <title>The opium poppy genome and morphinan production.</title>
        <authorList>
            <person name="Guo L."/>
            <person name="Winzer T."/>
            <person name="Yang X."/>
            <person name="Li Y."/>
            <person name="Ning Z."/>
            <person name="He Z."/>
            <person name="Teodor R."/>
            <person name="Lu Y."/>
            <person name="Bowser T.A."/>
            <person name="Graham I.A."/>
            <person name="Ye K."/>
        </authorList>
    </citation>
    <scope>NUCLEOTIDE SEQUENCE [LARGE SCALE GENOMIC DNA]</scope>
    <source>
        <strain evidence="2">cv. HN1</strain>
        <tissue evidence="1">Leaves</tissue>
    </source>
</reference>
<keyword evidence="2" id="KW-1185">Reference proteome</keyword>
<sequence>MVRFGETVQDRFHPNVITITTLIKRLRLYEKTDVALNMFDKMTEAVNRLQDAAKLFDLMRYYIGDGRMKTAKNLFQMKLHTLQRMDALKKQQNLFGSMEGLLVGRCKNLLFKFQDIYHNDGWPNKMLLEANKIIIEMEEKSCLPNARA</sequence>
<evidence type="ECO:0008006" key="3">
    <source>
        <dbReference type="Google" id="ProtNLM"/>
    </source>
</evidence>
<evidence type="ECO:0000313" key="2">
    <source>
        <dbReference type="Proteomes" id="UP000316621"/>
    </source>
</evidence>
<dbReference type="Proteomes" id="UP000316621">
    <property type="component" value="Chromosome 4"/>
</dbReference>
<dbReference type="Gramene" id="RZC57726">
    <property type="protein sequence ID" value="RZC57726"/>
    <property type="gene ID" value="C5167_005029"/>
</dbReference>